<name>A0A0C3G7P4_PILCF</name>
<dbReference type="HOGENOM" id="CLU_2307088_0_0_1"/>
<keyword evidence="1" id="KW-0472">Membrane</keyword>
<evidence type="ECO:0000256" key="1">
    <source>
        <dbReference type="SAM" id="Phobius"/>
    </source>
</evidence>
<feature type="transmembrane region" description="Helical" evidence="1">
    <location>
        <begin position="12"/>
        <end position="34"/>
    </location>
</feature>
<accession>A0A0C3G7P4</accession>
<dbReference type="AlphaFoldDB" id="A0A0C3G7P4"/>
<evidence type="ECO:0000313" key="3">
    <source>
        <dbReference type="Proteomes" id="UP000054166"/>
    </source>
</evidence>
<dbReference type="Proteomes" id="UP000054166">
    <property type="component" value="Unassembled WGS sequence"/>
</dbReference>
<gene>
    <name evidence="2" type="ORF">PILCRDRAFT_261375</name>
</gene>
<keyword evidence="1" id="KW-0812">Transmembrane</keyword>
<sequence>MHIDLLHIRGRHIFSPFASVLLFVCFFDLIYISVLAESYSYTNVAFLVHTYKSRTPVQLLQAGTYPIASLPLDLHFSSHPWPRIHYNSTASTHILATYIL</sequence>
<reference evidence="2 3" key="1">
    <citation type="submission" date="2014-04" db="EMBL/GenBank/DDBJ databases">
        <authorList>
            <consortium name="DOE Joint Genome Institute"/>
            <person name="Kuo A."/>
            <person name="Tarkka M."/>
            <person name="Buscot F."/>
            <person name="Kohler A."/>
            <person name="Nagy L.G."/>
            <person name="Floudas D."/>
            <person name="Copeland A."/>
            <person name="Barry K.W."/>
            <person name="Cichocki N."/>
            <person name="Veneault-Fourrey C."/>
            <person name="LaButti K."/>
            <person name="Lindquist E.A."/>
            <person name="Lipzen A."/>
            <person name="Lundell T."/>
            <person name="Morin E."/>
            <person name="Murat C."/>
            <person name="Sun H."/>
            <person name="Tunlid A."/>
            <person name="Henrissat B."/>
            <person name="Grigoriev I.V."/>
            <person name="Hibbett D.S."/>
            <person name="Martin F."/>
            <person name="Nordberg H.P."/>
            <person name="Cantor M.N."/>
            <person name="Hua S.X."/>
        </authorList>
    </citation>
    <scope>NUCLEOTIDE SEQUENCE [LARGE SCALE GENOMIC DNA]</scope>
    <source>
        <strain evidence="2 3">F 1598</strain>
    </source>
</reference>
<organism evidence="2 3">
    <name type="scientific">Piloderma croceum (strain F 1598)</name>
    <dbReference type="NCBI Taxonomy" id="765440"/>
    <lineage>
        <taxon>Eukaryota</taxon>
        <taxon>Fungi</taxon>
        <taxon>Dikarya</taxon>
        <taxon>Basidiomycota</taxon>
        <taxon>Agaricomycotina</taxon>
        <taxon>Agaricomycetes</taxon>
        <taxon>Agaricomycetidae</taxon>
        <taxon>Atheliales</taxon>
        <taxon>Atheliaceae</taxon>
        <taxon>Piloderma</taxon>
    </lineage>
</organism>
<keyword evidence="1" id="KW-1133">Transmembrane helix</keyword>
<dbReference type="EMBL" id="KN832978">
    <property type="protein sequence ID" value="KIM87789.1"/>
    <property type="molecule type" value="Genomic_DNA"/>
</dbReference>
<protein>
    <submittedName>
        <fullName evidence="2">Uncharacterized protein</fullName>
    </submittedName>
</protein>
<reference evidence="3" key="2">
    <citation type="submission" date="2015-01" db="EMBL/GenBank/DDBJ databases">
        <title>Evolutionary Origins and Diversification of the Mycorrhizal Mutualists.</title>
        <authorList>
            <consortium name="DOE Joint Genome Institute"/>
            <consortium name="Mycorrhizal Genomics Consortium"/>
            <person name="Kohler A."/>
            <person name="Kuo A."/>
            <person name="Nagy L.G."/>
            <person name="Floudas D."/>
            <person name="Copeland A."/>
            <person name="Barry K.W."/>
            <person name="Cichocki N."/>
            <person name="Veneault-Fourrey C."/>
            <person name="LaButti K."/>
            <person name="Lindquist E.A."/>
            <person name="Lipzen A."/>
            <person name="Lundell T."/>
            <person name="Morin E."/>
            <person name="Murat C."/>
            <person name="Riley R."/>
            <person name="Ohm R."/>
            <person name="Sun H."/>
            <person name="Tunlid A."/>
            <person name="Henrissat B."/>
            <person name="Grigoriev I.V."/>
            <person name="Hibbett D.S."/>
            <person name="Martin F."/>
        </authorList>
    </citation>
    <scope>NUCLEOTIDE SEQUENCE [LARGE SCALE GENOMIC DNA]</scope>
    <source>
        <strain evidence="3">F 1598</strain>
    </source>
</reference>
<proteinExistence type="predicted"/>
<evidence type="ECO:0000313" key="2">
    <source>
        <dbReference type="EMBL" id="KIM87789.1"/>
    </source>
</evidence>
<keyword evidence="3" id="KW-1185">Reference proteome</keyword>
<dbReference type="InParanoid" id="A0A0C3G7P4"/>